<evidence type="ECO:0000256" key="1">
    <source>
        <dbReference type="SAM" id="Phobius"/>
    </source>
</evidence>
<dbReference type="Pfam" id="PF26453">
    <property type="entry name" value="DUF8132"/>
    <property type="match status" value="1"/>
</dbReference>
<dbReference type="EMBL" id="FODV01000005">
    <property type="protein sequence ID" value="SEO78305.1"/>
    <property type="molecule type" value="Genomic_DNA"/>
</dbReference>
<evidence type="ECO:0000313" key="3">
    <source>
        <dbReference type="EMBL" id="SEO78305.1"/>
    </source>
</evidence>
<feature type="domain" description="DUF8132" evidence="2">
    <location>
        <begin position="2"/>
        <end position="69"/>
    </location>
</feature>
<keyword evidence="1" id="KW-0472">Membrane</keyword>
<feature type="transmembrane region" description="Helical" evidence="1">
    <location>
        <begin position="39"/>
        <end position="58"/>
    </location>
</feature>
<keyword evidence="1" id="KW-1133">Transmembrane helix</keyword>
<keyword evidence="1" id="KW-0812">Transmembrane</keyword>
<dbReference type="AlphaFoldDB" id="A0A1H8SIA7"/>
<protein>
    <recommendedName>
        <fullName evidence="2">DUF8132 domain-containing protein</fullName>
    </recommendedName>
</protein>
<evidence type="ECO:0000313" key="4">
    <source>
        <dbReference type="Proteomes" id="UP000199126"/>
    </source>
</evidence>
<keyword evidence="4" id="KW-1185">Reference proteome</keyword>
<organism evidence="3 4">
    <name type="scientific">Halogranum amylolyticum</name>
    <dbReference type="NCBI Taxonomy" id="660520"/>
    <lineage>
        <taxon>Archaea</taxon>
        <taxon>Methanobacteriati</taxon>
        <taxon>Methanobacteriota</taxon>
        <taxon>Stenosarchaea group</taxon>
        <taxon>Halobacteria</taxon>
        <taxon>Halobacteriales</taxon>
        <taxon>Haloferacaceae</taxon>
    </lineage>
</organism>
<name>A0A1H8SIA7_9EURY</name>
<evidence type="ECO:0000259" key="2">
    <source>
        <dbReference type="Pfam" id="PF26453"/>
    </source>
</evidence>
<reference evidence="4" key="1">
    <citation type="submission" date="2016-10" db="EMBL/GenBank/DDBJ databases">
        <authorList>
            <person name="Varghese N."/>
            <person name="Submissions S."/>
        </authorList>
    </citation>
    <scope>NUCLEOTIDE SEQUENCE [LARGE SCALE GENOMIC DNA]</scope>
    <source>
        <strain evidence="4">CGMCC 1.10121</strain>
    </source>
</reference>
<sequence>MNIVAIPWLSLTALGLLLTSATGYLIVRGPFLGGPTLGARLLLVALGGFVVGLVVLALGGSKLARVYTGF</sequence>
<proteinExistence type="predicted"/>
<dbReference type="InterPro" id="IPR058445">
    <property type="entry name" value="DUF8132"/>
</dbReference>
<dbReference type="Proteomes" id="UP000199126">
    <property type="component" value="Unassembled WGS sequence"/>
</dbReference>
<dbReference type="RefSeq" id="WP_089824157.1">
    <property type="nucleotide sequence ID" value="NZ_FODV01000005.1"/>
</dbReference>
<gene>
    <name evidence="3" type="ORF">SAMN04487948_105113</name>
</gene>
<accession>A0A1H8SIA7</accession>